<dbReference type="InterPro" id="IPR027417">
    <property type="entry name" value="P-loop_NTPase"/>
</dbReference>
<feature type="domain" description="PD-(D/E)XK endonuclease-like" evidence="1">
    <location>
        <begin position="772"/>
        <end position="983"/>
    </location>
</feature>
<dbReference type="SUPFAM" id="SSF52540">
    <property type="entry name" value="P-loop containing nucleoside triphosphate hydrolases"/>
    <property type="match status" value="1"/>
</dbReference>
<name>A0A917A2Z2_9HYPH</name>
<accession>A0A917A2Z2</accession>
<organism evidence="2 3">
    <name type="scientific">Aureimonas endophytica</name>
    <dbReference type="NCBI Taxonomy" id="2027858"/>
    <lineage>
        <taxon>Bacteria</taxon>
        <taxon>Pseudomonadati</taxon>
        <taxon>Pseudomonadota</taxon>
        <taxon>Alphaproteobacteria</taxon>
        <taxon>Hyphomicrobiales</taxon>
        <taxon>Aurantimonadaceae</taxon>
        <taxon>Aureimonas</taxon>
    </lineage>
</organism>
<proteinExistence type="predicted"/>
<evidence type="ECO:0000259" key="1">
    <source>
        <dbReference type="Pfam" id="PF12705"/>
    </source>
</evidence>
<protein>
    <submittedName>
        <fullName evidence="2">Double-strand break repair protein AddB</fullName>
    </submittedName>
</protein>
<comment type="caution">
    <text evidence="2">The sequence shown here is derived from an EMBL/GenBank/DDBJ whole genome shotgun (WGS) entry which is preliminary data.</text>
</comment>
<dbReference type="Pfam" id="PF12705">
    <property type="entry name" value="PDDEXK_1"/>
    <property type="match status" value="1"/>
</dbReference>
<dbReference type="RefSeq" id="WP_188912765.1">
    <property type="nucleotide sequence ID" value="NZ_BMIQ01000010.1"/>
</dbReference>
<evidence type="ECO:0000313" key="3">
    <source>
        <dbReference type="Proteomes" id="UP000644699"/>
    </source>
</evidence>
<dbReference type="Proteomes" id="UP000644699">
    <property type="component" value="Unassembled WGS sequence"/>
</dbReference>
<dbReference type="NCBIfam" id="TIGR02786">
    <property type="entry name" value="addB_alphas"/>
    <property type="match status" value="1"/>
</dbReference>
<keyword evidence="3" id="KW-1185">Reference proteome</keyword>
<dbReference type="InterPro" id="IPR038726">
    <property type="entry name" value="PDDEXK_AddAB-type"/>
</dbReference>
<reference evidence="2" key="2">
    <citation type="submission" date="2020-09" db="EMBL/GenBank/DDBJ databases">
        <authorList>
            <person name="Sun Q."/>
            <person name="Zhou Y."/>
        </authorList>
    </citation>
    <scope>NUCLEOTIDE SEQUENCE</scope>
    <source>
        <strain evidence="2">CGMCC 1.15367</strain>
    </source>
</reference>
<sequence>MPANVFSIAPGLPFLRTLANGLLDGRILPGLNLRDDPLALAGLTIYLPTRRAVRALGQEFARALGGAAAILPAIRTLGEGDAAALFAAPTDGAGLLPTIGAVERRMLIARFVRRWKGQIAEMASGLLDGEEIVLPTSSADALWLARDLARLFDEVEAEGTTLTALSGLAPERLAGWWQLTLTFLQILTDHWPAVLAERGLADEAQAQNEHLRREAARIAAREGAGPVVVAGSTAASPATLALMRAVARRRDGALVLPGLDRFLDEASFDAIRAGGETRLAGSAPGHPQYVLKRMLTGLLVPRDAVDHLAPSPGDPLAAREAFVSDALRPAATTDAWGEPSHRHPPEALADLALVEAENEREEALAIAVAMRDALADPSATVGLTTPDRSLARRVSAELERFGIAANDSAGRPLAATAPGTLMSLTLACALTPGDPVTLVALLKHPLVRLGHSAVEARRAARAIEILALRGNVGIADAAGLSTILDKAMKAFDRQAAEAEAAPAQGPAPRIARAVRLVSPADRLLACDVARKLEAALRPLTDLRGAPEAQVALFALALTRALEALAADENGTPTPFYATETGAAAAAFLQKLVACPETGFAFPPRELPDVVEALIADESVRPRGGLSGRAFIWGALEARLQQVDCMILGGLNEGSWPQRSSSDAFLSRLMRAEVLLEPPERLIGLAAHDIQMALGMRRVVMTRSLRSGGAPTIASRWLQRLLTLAGPEGAARLRAEGEVYLYHACRIDIAKDGLARTERPAPVPPPERRPNRYSVTEVERLIRDPYAVYARRVLKLEAFPELMRSPGAADRGNLFHAILADFVAEGGDPADAGAETRLLAAAARRFEAERLPPDIEAVWWPRMERLAGNYIAWERERAPNVVRRLVETRGQVELPEIGVTLSGYADRIDVLADGTVEIIDFKTGTNPSVRQARVLLAPQLPLEGAMAKLGAFPETKGPVGAIAELSYLRLRERELFEEGLSYQDRRSGEAVTGDSLSDEALDRFRGLAAFYREPETPFLSRARPFRAGDVSGEYDHLARVLEWAAGEDAEEAE</sequence>
<dbReference type="EMBL" id="BMIQ01000010">
    <property type="protein sequence ID" value="GGE21629.1"/>
    <property type="molecule type" value="Genomic_DNA"/>
</dbReference>
<dbReference type="InterPro" id="IPR014153">
    <property type="entry name" value="Ds_break_AddB"/>
</dbReference>
<dbReference type="InterPro" id="IPR011604">
    <property type="entry name" value="PDDEXK-like_dom_sf"/>
</dbReference>
<gene>
    <name evidence="2" type="ORF">GCM10011390_46230</name>
</gene>
<dbReference type="AlphaFoldDB" id="A0A917A2Z2"/>
<reference evidence="2" key="1">
    <citation type="journal article" date="2014" name="Int. J. Syst. Evol. Microbiol.">
        <title>Complete genome sequence of Corynebacterium casei LMG S-19264T (=DSM 44701T), isolated from a smear-ripened cheese.</title>
        <authorList>
            <consortium name="US DOE Joint Genome Institute (JGI-PGF)"/>
            <person name="Walter F."/>
            <person name="Albersmeier A."/>
            <person name="Kalinowski J."/>
            <person name="Ruckert C."/>
        </authorList>
    </citation>
    <scope>NUCLEOTIDE SEQUENCE</scope>
    <source>
        <strain evidence="2">CGMCC 1.15367</strain>
    </source>
</reference>
<dbReference type="Gene3D" id="3.90.320.10">
    <property type="match status" value="1"/>
</dbReference>
<evidence type="ECO:0000313" key="2">
    <source>
        <dbReference type="EMBL" id="GGE21629.1"/>
    </source>
</evidence>